<dbReference type="PANTHER" id="PTHR46401:SF2">
    <property type="entry name" value="GLYCOSYLTRANSFERASE WBBK-RELATED"/>
    <property type="match status" value="1"/>
</dbReference>
<dbReference type="PANTHER" id="PTHR46401">
    <property type="entry name" value="GLYCOSYLTRANSFERASE WBBK-RELATED"/>
    <property type="match status" value="1"/>
</dbReference>
<proteinExistence type="predicted"/>
<evidence type="ECO:0000313" key="5">
    <source>
        <dbReference type="Proteomes" id="UP000612893"/>
    </source>
</evidence>
<keyword evidence="5" id="KW-1185">Reference proteome</keyword>
<dbReference type="InterPro" id="IPR001296">
    <property type="entry name" value="Glyco_trans_1"/>
</dbReference>
<reference evidence="4" key="1">
    <citation type="submission" date="2020-10" db="EMBL/GenBank/DDBJ databases">
        <title>Ca. Dormibacterota MAGs.</title>
        <authorList>
            <person name="Montgomery K."/>
        </authorList>
    </citation>
    <scope>NUCLEOTIDE SEQUENCE [LARGE SCALE GENOMIC DNA]</scope>
    <source>
        <strain evidence="4">SC8812_S17_10</strain>
    </source>
</reference>
<dbReference type="Gene3D" id="3.40.50.2000">
    <property type="entry name" value="Glycogen Phosphorylase B"/>
    <property type="match status" value="2"/>
</dbReference>
<dbReference type="Pfam" id="PF13439">
    <property type="entry name" value="Glyco_transf_4"/>
    <property type="match status" value="1"/>
</dbReference>
<evidence type="ECO:0000259" key="2">
    <source>
        <dbReference type="Pfam" id="PF00534"/>
    </source>
</evidence>
<dbReference type="FunFam" id="3.40.50.2000:FF:000119">
    <property type="entry name" value="Glycosyl transferase group 1"/>
    <property type="match status" value="1"/>
</dbReference>
<dbReference type="EMBL" id="JAEKNR010000237">
    <property type="protein sequence ID" value="MBJ7601173.1"/>
    <property type="molecule type" value="Genomic_DNA"/>
</dbReference>
<name>A0A934NBL8_9BACT</name>
<dbReference type="InterPro" id="IPR028098">
    <property type="entry name" value="Glyco_trans_4-like_N"/>
</dbReference>
<accession>A0A934NBL8</accession>
<dbReference type="CDD" id="cd03809">
    <property type="entry name" value="GT4_MtfB-like"/>
    <property type="match status" value="1"/>
</dbReference>
<dbReference type="GO" id="GO:0016757">
    <property type="term" value="F:glycosyltransferase activity"/>
    <property type="evidence" value="ECO:0007669"/>
    <property type="project" value="InterPro"/>
</dbReference>
<gene>
    <name evidence="4" type="ORF">JF922_24260</name>
</gene>
<dbReference type="AlphaFoldDB" id="A0A934NBL8"/>
<keyword evidence="1" id="KW-0808">Transferase</keyword>
<sequence length="358" mass="38720">MDGFGLARPLAGVGTYTREIVEALAEARPSARFTLYGPDAGGPSGPSIARRPVPGPRFFGRHLIWPRQVRELRPAAYFGAAGLMPLGRLGVPAVVTAHDTAIYRHPEWFPGGQTASVRLIVPRSMRRADAIVAVSQNTASDVSEQFGVDSRRLHVVPEGVAARYRPLEAAQVQAVRRRFDLPERFILFVSTIEPRKNLETLLAAWSRLEVRPPLVIAGGWGWRYEGIRQRIEAAGGKVRVLGQVEPAELPGLYNAATCLAHPAWYEGFGLTPLEALACGTPVVASSAASLPEVVGDAGLLVDPADVDGWTLALARLLEDASLREELRQRGLSRATEFSWSRAASGTWRVLDSVLDGAA</sequence>
<evidence type="ECO:0000259" key="3">
    <source>
        <dbReference type="Pfam" id="PF13439"/>
    </source>
</evidence>
<dbReference type="Proteomes" id="UP000612893">
    <property type="component" value="Unassembled WGS sequence"/>
</dbReference>
<dbReference type="SUPFAM" id="SSF53756">
    <property type="entry name" value="UDP-Glycosyltransferase/glycogen phosphorylase"/>
    <property type="match status" value="1"/>
</dbReference>
<evidence type="ECO:0000256" key="1">
    <source>
        <dbReference type="ARBA" id="ARBA00022679"/>
    </source>
</evidence>
<evidence type="ECO:0000313" key="4">
    <source>
        <dbReference type="EMBL" id="MBJ7601173.1"/>
    </source>
</evidence>
<organism evidence="4 5">
    <name type="scientific">Candidatus Nephthysia bennettiae</name>
    <dbReference type="NCBI Taxonomy" id="3127016"/>
    <lineage>
        <taxon>Bacteria</taxon>
        <taxon>Bacillati</taxon>
        <taxon>Candidatus Dormiibacterota</taxon>
        <taxon>Candidatus Dormibacteria</taxon>
        <taxon>Candidatus Dormibacterales</taxon>
        <taxon>Candidatus Dormibacteraceae</taxon>
        <taxon>Candidatus Nephthysia</taxon>
    </lineage>
</organism>
<feature type="domain" description="Glycosyltransferase subfamily 4-like N-terminal" evidence="3">
    <location>
        <begin position="12"/>
        <end position="160"/>
    </location>
</feature>
<comment type="caution">
    <text evidence="4">The sequence shown here is derived from an EMBL/GenBank/DDBJ whole genome shotgun (WGS) entry which is preliminary data.</text>
</comment>
<protein>
    <submittedName>
        <fullName evidence="4">Glycosyltransferase family 4 protein</fullName>
    </submittedName>
</protein>
<dbReference type="GO" id="GO:0009103">
    <property type="term" value="P:lipopolysaccharide biosynthetic process"/>
    <property type="evidence" value="ECO:0007669"/>
    <property type="project" value="TreeGrafter"/>
</dbReference>
<dbReference type="Pfam" id="PF00534">
    <property type="entry name" value="Glycos_transf_1"/>
    <property type="match status" value="1"/>
</dbReference>
<feature type="domain" description="Glycosyl transferase family 1" evidence="2">
    <location>
        <begin position="179"/>
        <end position="330"/>
    </location>
</feature>